<evidence type="ECO:0000256" key="3">
    <source>
        <dbReference type="SAM" id="SignalP"/>
    </source>
</evidence>
<evidence type="ECO:0000256" key="1">
    <source>
        <dbReference type="ARBA" id="ARBA00022690"/>
    </source>
</evidence>
<evidence type="ECO:0000256" key="2">
    <source>
        <dbReference type="ARBA" id="ARBA00022704"/>
    </source>
</evidence>
<keyword evidence="6" id="KW-1185">Reference proteome</keyword>
<evidence type="ECO:0000313" key="6">
    <source>
        <dbReference type="Proteomes" id="UP001497516"/>
    </source>
</evidence>
<feature type="domain" description="Cystatin" evidence="4">
    <location>
        <begin position="34"/>
        <end position="124"/>
    </location>
</feature>
<feature type="chain" id="PRO_5043752015" description="Cystatin domain-containing protein" evidence="3">
    <location>
        <begin position="24"/>
        <end position="125"/>
    </location>
</feature>
<feature type="signal peptide" evidence="3">
    <location>
        <begin position="1"/>
        <end position="23"/>
    </location>
</feature>
<evidence type="ECO:0000313" key="5">
    <source>
        <dbReference type="EMBL" id="CAL1360598.1"/>
    </source>
</evidence>
<evidence type="ECO:0000259" key="4">
    <source>
        <dbReference type="Pfam" id="PF16845"/>
    </source>
</evidence>
<dbReference type="SUPFAM" id="SSF54403">
    <property type="entry name" value="Cystatin/monellin"/>
    <property type="match status" value="1"/>
</dbReference>
<protein>
    <recommendedName>
        <fullName evidence="4">Cystatin domain-containing protein</fullName>
    </recommendedName>
</protein>
<gene>
    <name evidence="5" type="ORF">LTRI10_LOCUS8023</name>
</gene>
<proteinExistence type="predicted"/>
<dbReference type="AlphaFoldDB" id="A0AAV2CVN5"/>
<organism evidence="5 6">
    <name type="scientific">Linum trigynum</name>
    <dbReference type="NCBI Taxonomy" id="586398"/>
    <lineage>
        <taxon>Eukaryota</taxon>
        <taxon>Viridiplantae</taxon>
        <taxon>Streptophyta</taxon>
        <taxon>Embryophyta</taxon>
        <taxon>Tracheophyta</taxon>
        <taxon>Spermatophyta</taxon>
        <taxon>Magnoliopsida</taxon>
        <taxon>eudicotyledons</taxon>
        <taxon>Gunneridae</taxon>
        <taxon>Pentapetalae</taxon>
        <taxon>rosids</taxon>
        <taxon>fabids</taxon>
        <taxon>Malpighiales</taxon>
        <taxon>Linaceae</taxon>
        <taxon>Linum</taxon>
    </lineage>
</organism>
<dbReference type="InterPro" id="IPR000010">
    <property type="entry name" value="Cystatin_dom"/>
</dbReference>
<dbReference type="Pfam" id="PF16845">
    <property type="entry name" value="SQAPI"/>
    <property type="match status" value="1"/>
</dbReference>
<name>A0AAV2CVN5_9ROSI</name>
<dbReference type="Gene3D" id="3.10.450.10">
    <property type="match status" value="1"/>
</dbReference>
<accession>A0AAV2CVN5</accession>
<dbReference type="GO" id="GO:0004869">
    <property type="term" value="F:cysteine-type endopeptidase inhibitor activity"/>
    <property type="evidence" value="ECO:0007669"/>
    <property type="project" value="UniProtKB-KW"/>
</dbReference>
<dbReference type="InterPro" id="IPR046350">
    <property type="entry name" value="Cystatin_sf"/>
</dbReference>
<dbReference type="EMBL" id="OZ034814">
    <property type="protein sequence ID" value="CAL1360598.1"/>
    <property type="molecule type" value="Genomic_DNA"/>
</dbReference>
<keyword evidence="3" id="KW-0732">Signal</keyword>
<dbReference type="PANTHER" id="PTHR47364:SF2">
    <property type="entry name" value="CYSTEINE PROTEINASE INHIBITOR 5"/>
    <property type="match status" value="1"/>
</dbReference>
<reference evidence="5 6" key="1">
    <citation type="submission" date="2024-04" db="EMBL/GenBank/DDBJ databases">
        <authorList>
            <person name="Fracassetti M."/>
        </authorList>
    </citation>
    <scope>NUCLEOTIDE SEQUENCE [LARGE SCALE GENOMIC DNA]</scope>
</reference>
<keyword evidence="1" id="KW-0646">Protease inhibitor</keyword>
<dbReference type="PANTHER" id="PTHR47364">
    <property type="entry name" value="CYSTEINE PROTEINASE INHIBITOR 5"/>
    <property type="match status" value="1"/>
</dbReference>
<sequence>MEARKLSITVLVMAVVPLAAVLAQTETIPPVQPIYDIKDGFYKEMAEFAVRENNKAHPHSEQLKLVSVDKGFRFPFNVGEVHYRLYITCSDRQGRQAKYTTFTAYRIQTLPTYAQFFNLFSFKKI</sequence>
<dbReference type="Proteomes" id="UP001497516">
    <property type="component" value="Chromosome 10"/>
</dbReference>
<keyword evidence="2" id="KW-0789">Thiol protease inhibitor</keyword>